<evidence type="ECO:0000256" key="5">
    <source>
        <dbReference type="ARBA" id="ARBA00023014"/>
    </source>
</evidence>
<dbReference type="GO" id="GO:0046872">
    <property type="term" value="F:metal ion binding"/>
    <property type="evidence" value="ECO:0007669"/>
    <property type="project" value="UniProtKB-KW"/>
</dbReference>
<dbReference type="RefSeq" id="WP_069702147.1">
    <property type="nucleotide sequence ID" value="NZ_MJAT01000022.1"/>
</dbReference>
<comment type="caution">
    <text evidence="7">The sequence shown here is derived from an EMBL/GenBank/DDBJ whole genome shotgun (WGS) entry which is preliminary data.</text>
</comment>
<dbReference type="SUPFAM" id="SSF54292">
    <property type="entry name" value="2Fe-2S ferredoxin-like"/>
    <property type="match status" value="1"/>
</dbReference>
<evidence type="ECO:0000256" key="2">
    <source>
        <dbReference type="ARBA" id="ARBA00022723"/>
    </source>
</evidence>
<dbReference type="AlphaFoldDB" id="A0A1E5L5C8"/>
<reference evidence="7 8" key="1">
    <citation type="submission" date="2016-09" db="EMBL/GenBank/DDBJ databases">
        <title>Desulfuribacillus arsenicus sp. nov., an obligately anaerobic, dissimilatory arsenic- and antimonate-reducing bacterium isolated from anoxic sediments.</title>
        <authorList>
            <person name="Abin C.A."/>
            <person name="Hollibaugh J.T."/>
        </authorList>
    </citation>
    <scope>NUCLEOTIDE SEQUENCE [LARGE SCALE GENOMIC DNA]</scope>
    <source>
        <strain evidence="7 8">MLFW-2</strain>
    </source>
</reference>
<evidence type="ECO:0000313" key="7">
    <source>
        <dbReference type="EMBL" id="OEH85321.1"/>
    </source>
</evidence>
<keyword evidence="8" id="KW-1185">Reference proteome</keyword>
<evidence type="ECO:0000256" key="1">
    <source>
        <dbReference type="ARBA" id="ARBA00022714"/>
    </source>
</evidence>
<dbReference type="InterPro" id="IPR036010">
    <property type="entry name" value="2Fe-2S_ferredoxin-like_sf"/>
</dbReference>
<dbReference type="CDD" id="cd00207">
    <property type="entry name" value="fer2"/>
    <property type="match status" value="1"/>
</dbReference>
<dbReference type="PANTHER" id="PTHR44379">
    <property type="entry name" value="OXIDOREDUCTASE WITH IRON-SULFUR SUBUNIT"/>
    <property type="match status" value="1"/>
</dbReference>
<dbReference type="PROSITE" id="PS00197">
    <property type="entry name" value="2FE2S_FER_1"/>
    <property type="match status" value="1"/>
</dbReference>
<dbReference type="GO" id="GO:0016491">
    <property type="term" value="F:oxidoreductase activity"/>
    <property type="evidence" value="ECO:0007669"/>
    <property type="project" value="UniProtKB-KW"/>
</dbReference>
<dbReference type="OrthoDB" id="9796880at2"/>
<keyword evidence="3" id="KW-0560">Oxidoreductase</keyword>
<keyword evidence="1" id="KW-0001">2Fe-2S</keyword>
<dbReference type="Gene3D" id="3.10.20.30">
    <property type="match status" value="1"/>
</dbReference>
<evidence type="ECO:0000259" key="6">
    <source>
        <dbReference type="PROSITE" id="PS51085"/>
    </source>
</evidence>
<keyword evidence="4" id="KW-0408">Iron</keyword>
<gene>
    <name evidence="7" type="ORF">BHU72_04290</name>
</gene>
<evidence type="ECO:0000256" key="4">
    <source>
        <dbReference type="ARBA" id="ARBA00023004"/>
    </source>
</evidence>
<keyword evidence="5" id="KW-0411">Iron-sulfur</keyword>
<dbReference type="SUPFAM" id="SSF47741">
    <property type="entry name" value="CO dehydrogenase ISP C-domain like"/>
    <property type="match status" value="1"/>
</dbReference>
<name>A0A1E5L5C8_9FIRM</name>
<dbReference type="InterPro" id="IPR012675">
    <property type="entry name" value="Beta-grasp_dom_sf"/>
</dbReference>
<dbReference type="PROSITE" id="PS51085">
    <property type="entry name" value="2FE2S_FER_2"/>
    <property type="match status" value="1"/>
</dbReference>
<evidence type="ECO:0000256" key="3">
    <source>
        <dbReference type="ARBA" id="ARBA00023002"/>
    </source>
</evidence>
<dbReference type="PANTHER" id="PTHR44379:SF5">
    <property type="entry name" value="OXIDOREDUCTASE WITH IRON-SULFUR SUBUNIT"/>
    <property type="match status" value="1"/>
</dbReference>
<dbReference type="InterPro" id="IPR002888">
    <property type="entry name" value="2Fe-2S-bd"/>
</dbReference>
<dbReference type="InterPro" id="IPR051452">
    <property type="entry name" value="Diverse_Oxidoreductases"/>
</dbReference>
<dbReference type="Gene3D" id="1.10.150.120">
    <property type="entry name" value="[2Fe-2S]-binding domain"/>
    <property type="match status" value="1"/>
</dbReference>
<protein>
    <submittedName>
        <fullName evidence="7">Ferredoxin</fullName>
    </submittedName>
</protein>
<accession>A0A1E5L5C8</accession>
<evidence type="ECO:0000313" key="8">
    <source>
        <dbReference type="Proteomes" id="UP000095255"/>
    </source>
</evidence>
<dbReference type="GO" id="GO:0051537">
    <property type="term" value="F:2 iron, 2 sulfur cluster binding"/>
    <property type="evidence" value="ECO:0007669"/>
    <property type="project" value="UniProtKB-KW"/>
</dbReference>
<dbReference type="Pfam" id="PF01799">
    <property type="entry name" value="Fer2_2"/>
    <property type="match status" value="1"/>
</dbReference>
<dbReference type="InterPro" id="IPR036884">
    <property type="entry name" value="2Fe-2S-bd_dom_sf"/>
</dbReference>
<proteinExistence type="predicted"/>
<feature type="domain" description="2Fe-2S ferredoxin-type" evidence="6">
    <location>
        <begin position="3"/>
        <end position="79"/>
    </location>
</feature>
<keyword evidence="2" id="KW-0479">Metal-binding</keyword>
<dbReference type="EMBL" id="MJAT01000022">
    <property type="protein sequence ID" value="OEH85321.1"/>
    <property type="molecule type" value="Genomic_DNA"/>
</dbReference>
<organism evidence="7 8">
    <name type="scientific">Desulfuribacillus stibiiarsenatis</name>
    <dbReference type="NCBI Taxonomy" id="1390249"/>
    <lineage>
        <taxon>Bacteria</taxon>
        <taxon>Bacillati</taxon>
        <taxon>Bacillota</taxon>
        <taxon>Desulfuribacillia</taxon>
        <taxon>Desulfuribacillales</taxon>
        <taxon>Desulfuribacillaceae</taxon>
        <taxon>Desulfuribacillus</taxon>
    </lineage>
</organism>
<dbReference type="Pfam" id="PF00111">
    <property type="entry name" value="Fer2"/>
    <property type="match status" value="1"/>
</dbReference>
<dbReference type="InterPro" id="IPR001041">
    <property type="entry name" value="2Fe-2S_ferredoxin-type"/>
</dbReference>
<dbReference type="Proteomes" id="UP000095255">
    <property type="component" value="Unassembled WGS sequence"/>
</dbReference>
<dbReference type="InterPro" id="IPR006058">
    <property type="entry name" value="2Fe2S_fd_BS"/>
</dbReference>
<dbReference type="STRING" id="1390249.BHU72_04290"/>
<sequence>MKLPIQISINQQQMTLHVDPLKRLIDVLREELALMGTKEGCGEGECGACSVFVDGKLVNACLMLMGNLDKAEVLTIEWYKHTERYKILETAFVEAGAVQCGFCTPAMIMAAETLLKICAKPTKEQIRDAISGNICRCTGYNMIVEAIYQAGQKGEFAWK</sequence>